<feature type="domain" description="OTU" evidence="2">
    <location>
        <begin position="137"/>
        <end position="272"/>
    </location>
</feature>
<accession>A0AAV5RM26</accession>
<dbReference type="InterPro" id="IPR050704">
    <property type="entry name" value="Peptidase_C85-like"/>
</dbReference>
<evidence type="ECO:0000256" key="1">
    <source>
        <dbReference type="SAM" id="MobiDB-lite"/>
    </source>
</evidence>
<name>A0AAV5RM26_STABA</name>
<proteinExistence type="predicted"/>
<dbReference type="PANTHER" id="PTHR12419">
    <property type="entry name" value="OTU DOMAIN CONTAINING PROTEIN"/>
    <property type="match status" value="1"/>
</dbReference>
<dbReference type="Pfam" id="PF02338">
    <property type="entry name" value="OTU"/>
    <property type="match status" value="1"/>
</dbReference>
<feature type="compositionally biased region" description="Basic and acidic residues" evidence="1">
    <location>
        <begin position="63"/>
        <end position="86"/>
    </location>
</feature>
<keyword evidence="4" id="KW-1185">Reference proteome</keyword>
<gene>
    <name evidence="3" type="ORF">DASB73_035630</name>
</gene>
<dbReference type="GO" id="GO:0004843">
    <property type="term" value="F:cysteine-type deubiquitinase activity"/>
    <property type="evidence" value="ECO:0007669"/>
    <property type="project" value="TreeGrafter"/>
</dbReference>
<dbReference type="EMBL" id="BTGC01000008">
    <property type="protein sequence ID" value="GMM52600.1"/>
    <property type="molecule type" value="Genomic_DNA"/>
</dbReference>
<dbReference type="PANTHER" id="PTHR12419:SF10">
    <property type="entry name" value="DEUBIQUITINASE OTUD6B"/>
    <property type="match status" value="1"/>
</dbReference>
<dbReference type="GO" id="GO:0016579">
    <property type="term" value="P:protein deubiquitination"/>
    <property type="evidence" value="ECO:0007669"/>
    <property type="project" value="TreeGrafter"/>
</dbReference>
<comment type="caution">
    <text evidence="3">The sequence shown here is derived from an EMBL/GenBank/DDBJ whole genome shotgun (WGS) entry which is preliminary data.</text>
</comment>
<dbReference type="AlphaFoldDB" id="A0AAV5RM26"/>
<dbReference type="CDD" id="cd22748">
    <property type="entry name" value="OTU_OTUD6-like"/>
    <property type="match status" value="1"/>
</dbReference>
<feature type="compositionally biased region" description="Basic residues" evidence="1">
    <location>
        <begin position="1"/>
        <end position="10"/>
    </location>
</feature>
<dbReference type="Proteomes" id="UP001362899">
    <property type="component" value="Unassembled WGS sequence"/>
</dbReference>
<evidence type="ECO:0000259" key="2">
    <source>
        <dbReference type="PROSITE" id="PS50802"/>
    </source>
</evidence>
<protein>
    <submittedName>
        <fullName evidence="3">Otu2 protein</fullName>
    </submittedName>
</protein>
<organism evidence="3 4">
    <name type="scientific">Starmerella bacillaris</name>
    <name type="common">Yeast</name>
    <name type="synonym">Candida zemplinina</name>
    <dbReference type="NCBI Taxonomy" id="1247836"/>
    <lineage>
        <taxon>Eukaryota</taxon>
        <taxon>Fungi</taxon>
        <taxon>Dikarya</taxon>
        <taxon>Ascomycota</taxon>
        <taxon>Saccharomycotina</taxon>
        <taxon>Dipodascomycetes</taxon>
        <taxon>Dipodascales</taxon>
        <taxon>Trichomonascaceae</taxon>
        <taxon>Starmerella</taxon>
    </lineage>
</organism>
<dbReference type="InterPro" id="IPR038765">
    <property type="entry name" value="Papain-like_cys_pep_sf"/>
</dbReference>
<sequence length="284" mass="32779">MAKHNRKKNRLKTEQRGQNEPEYLDSNDNTKNNDADGAITEQDESEQLAEQLLKSMSINDDVESTKHNETHHLQEKSSEITENDGRKRSRNRRREKIKQREENYKKLLETTEEPTEFIQKQHHEDEILMEHMKTQGLTEYQIRADGHCLFNAIGDQLDQIYGLHVSASKLRSQAAEFIANNPETFAPYLIPDLEEKNINSKQYLEKLRSGELWGGQPEIVALSNIYEVPIMVYTGSEKTLSVNVESEKQPLQISYYLYKYGLGAHYNSLRCAIPNTPPNLEASV</sequence>
<reference evidence="3 4" key="1">
    <citation type="journal article" date="2023" name="Elife">
        <title>Identification of key yeast species and microbe-microbe interactions impacting larval growth of Drosophila in the wild.</title>
        <authorList>
            <person name="Mure A."/>
            <person name="Sugiura Y."/>
            <person name="Maeda R."/>
            <person name="Honda K."/>
            <person name="Sakurai N."/>
            <person name="Takahashi Y."/>
            <person name="Watada M."/>
            <person name="Katoh T."/>
            <person name="Gotoh A."/>
            <person name="Gotoh Y."/>
            <person name="Taniguchi I."/>
            <person name="Nakamura K."/>
            <person name="Hayashi T."/>
            <person name="Katayama T."/>
            <person name="Uemura T."/>
            <person name="Hattori Y."/>
        </authorList>
    </citation>
    <scope>NUCLEOTIDE SEQUENCE [LARGE SCALE GENOMIC DNA]</scope>
    <source>
        <strain evidence="3 4">SB-73</strain>
    </source>
</reference>
<dbReference type="Gene3D" id="3.90.70.80">
    <property type="match status" value="1"/>
</dbReference>
<dbReference type="PROSITE" id="PS50802">
    <property type="entry name" value="OTU"/>
    <property type="match status" value="1"/>
</dbReference>
<evidence type="ECO:0000313" key="3">
    <source>
        <dbReference type="EMBL" id="GMM52600.1"/>
    </source>
</evidence>
<dbReference type="SUPFAM" id="SSF54001">
    <property type="entry name" value="Cysteine proteinases"/>
    <property type="match status" value="1"/>
</dbReference>
<dbReference type="InterPro" id="IPR003323">
    <property type="entry name" value="OTU_dom"/>
</dbReference>
<evidence type="ECO:0000313" key="4">
    <source>
        <dbReference type="Proteomes" id="UP001362899"/>
    </source>
</evidence>
<feature type="region of interest" description="Disordered" evidence="1">
    <location>
        <begin position="1"/>
        <end position="95"/>
    </location>
</feature>